<name>A0A2H0BFR0_UNCKA</name>
<proteinExistence type="predicted"/>
<dbReference type="InterPro" id="IPR028098">
    <property type="entry name" value="Glyco_trans_4-like_N"/>
</dbReference>
<dbReference type="EMBL" id="PCSU01000056">
    <property type="protein sequence ID" value="PIP56409.1"/>
    <property type="molecule type" value="Genomic_DNA"/>
</dbReference>
<dbReference type="AlphaFoldDB" id="A0A2H0BFR0"/>
<dbReference type="SUPFAM" id="SSF53756">
    <property type="entry name" value="UDP-Glycosyltransferase/glycogen phosphorylase"/>
    <property type="match status" value="1"/>
</dbReference>
<dbReference type="PANTHER" id="PTHR46401">
    <property type="entry name" value="GLYCOSYLTRANSFERASE WBBK-RELATED"/>
    <property type="match status" value="1"/>
</dbReference>
<dbReference type="Pfam" id="PF00534">
    <property type="entry name" value="Glycos_transf_1"/>
    <property type="match status" value="1"/>
</dbReference>
<gene>
    <name evidence="4" type="ORF">COX05_03325</name>
</gene>
<dbReference type="Pfam" id="PF13439">
    <property type="entry name" value="Glyco_transf_4"/>
    <property type="match status" value="1"/>
</dbReference>
<dbReference type="PANTHER" id="PTHR46401:SF2">
    <property type="entry name" value="GLYCOSYLTRANSFERASE WBBK-RELATED"/>
    <property type="match status" value="1"/>
</dbReference>
<organism evidence="4 5">
    <name type="scientific">candidate division WWE3 bacterium CG22_combo_CG10-13_8_21_14_all_39_12</name>
    <dbReference type="NCBI Taxonomy" id="1975094"/>
    <lineage>
        <taxon>Bacteria</taxon>
        <taxon>Katanobacteria</taxon>
    </lineage>
</organism>
<dbReference type="InterPro" id="IPR001296">
    <property type="entry name" value="Glyco_trans_1"/>
</dbReference>
<evidence type="ECO:0008006" key="6">
    <source>
        <dbReference type="Google" id="ProtNLM"/>
    </source>
</evidence>
<accession>A0A2H0BFR0</accession>
<dbReference type="Proteomes" id="UP000228495">
    <property type="component" value="Unassembled WGS sequence"/>
</dbReference>
<reference evidence="4 5" key="1">
    <citation type="submission" date="2017-09" db="EMBL/GenBank/DDBJ databases">
        <title>Depth-based differentiation of microbial function through sediment-hosted aquifers and enrichment of novel symbionts in the deep terrestrial subsurface.</title>
        <authorList>
            <person name="Probst A.J."/>
            <person name="Ladd B."/>
            <person name="Jarett J.K."/>
            <person name="Geller-Mcgrath D.E."/>
            <person name="Sieber C.M."/>
            <person name="Emerson J.B."/>
            <person name="Anantharaman K."/>
            <person name="Thomas B.C."/>
            <person name="Malmstrom R."/>
            <person name="Stieglmeier M."/>
            <person name="Klingl A."/>
            <person name="Woyke T."/>
            <person name="Ryan C.M."/>
            <person name="Banfield J.F."/>
        </authorList>
    </citation>
    <scope>NUCLEOTIDE SEQUENCE [LARGE SCALE GENOMIC DNA]</scope>
    <source>
        <strain evidence="4">CG22_combo_CG10-13_8_21_14_all_39_12</strain>
    </source>
</reference>
<keyword evidence="1" id="KW-0808">Transferase</keyword>
<evidence type="ECO:0000256" key="1">
    <source>
        <dbReference type="ARBA" id="ARBA00022679"/>
    </source>
</evidence>
<feature type="domain" description="Glycosyl transferase family 1" evidence="2">
    <location>
        <begin position="210"/>
        <end position="368"/>
    </location>
</feature>
<evidence type="ECO:0000259" key="2">
    <source>
        <dbReference type="Pfam" id="PF00534"/>
    </source>
</evidence>
<sequence length="393" mass="45149">MISNLSSKITIGIDARIFITGIGRVVENLLLSIEKEMGDDISLIVFLRKDGFRAYQPKSDRITKVLADIAPYSFAEQIKLWWIIKKYKVDLMHFTNFNAPLLYPGPFVLTIYDLIHLSYSTFGNSTKNYRYYLFKKFVYRIAIWFLAHRAQKITTISKVSKNEIVKHLKVDPTKIINTSIGFDHVSSTKMDDEIDSNLKGVLDRYDISMPYILYVATMYPHKNHATLLQALSELIQSGVKVQLVFVGKVDELSKKVRTLVFEMGLSDYVVFPNYYISNGYLPDSELKGLYQNATAVISPSYIEGFGIPILEAQWYEKPMLASDIEIFHEVGGQGVIFFDPHNPRDIAQKIKKVLNHEVDLAEYIRKGRENIKRFLWKDVAKNTISVYRSVLGL</sequence>
<evidence type="ECO:0000313" key="5">
    <source>
        <dbReference type="Proteomes" id="UP000228495"/>
    </source>
</evidence>
<feature type="domain" description="Glycosyltransferase subfamily 4-like N-terminal" evidence="3">
    <location>
        <begin position="20"/>
        <end position="175"/>
    </location>
</feature>
<evidence type="ECO:0000313" key="4">
    <source>
        <dbReference type="EMBL" id="PIP56409.1"/>
    </source>
</evidence>
<dbReference type="CDD" id="cd03809">
    <property type="entry name" value="GT4_MtfB-like"/>
    <property type="match status" value="1"/>
</dbReference>
<evidence type="ECO:0000259" key="3">
    <source>
        <dbReference type="Pfam" id="PF13439"/>
    </source>
</evidence>
<protein>
    <recommendedName>
        <fullName evidence="6">Glycosyl transferase family 1 domain-containing protein</fullName>
    </recommendedName>
</protein>
<dbReference type="GO" id="GO:0016757">
    <property type="term" value="F:glycosyltransferase activity"/>
    <property type="evidence" value="ECO:0007669"/>
    <property type="project" value="InterPro"/>
</dbReference>
<comment type="caution">
    <text evidence="4">The sequence shown here is derived from an EMBL/GenBank/DDBJ whole genome shotgun (WGS) entry which is preliminary data.</text>
</comment>
<dbReference type="Gene3D" id="3.40.50.2000">
    <property type="entry name" value="Glycogen Phosphorylase B"/>
    <property type="match status" value="2"/>
</dbReference>